<dbReference type="InterPro" id="IPR027417">
    <property type="entry name" value="P-loop_NTPase"/>
</dbReference>
<dbReference type="STRING" id="1676925.ENSPKIP00000005565"/>
<dbReference type="GO" id="GO:0045944">
    <property type="term" value="P:positive regulation of transcription by RNA polymerase II"/>
    <property type="evidence" value="ECO:0007669"/>
    <property type="project" value="TreeGrafter"/>
</dbReference>
<evidence type="ECO:0000256" key="2">
    <source>
        <dbReference type="ARBA" id="ARBA00022737"/>
    </source>
</evidence>
<evidence type="ECO:0000259" key="5">
    <source>
        <dbReference type="PROSITE" id="PS50837"/>
    </source>
</evidence>
<evidence type="ECO:0000313" key="7">
    <source>
        <dbReference type="Proteomes" id="UP000261540"/>
    </source>
</evidence>
<keyword evidence="1" id="KW-0433">Leucine-rich repeat</keyword>
<dbReference type="GO" id="GO:0045345">
    <property type="term" value="P:positive regulation of MHC class I biosynthetic process"/>
    <property type="evidence" value="ECO:0007669"/>
    <property type="project" value="TreeGrafter"/>
</dbReference>
<dbReference type="SUPFAM" id="SSF52047">
    <property type="entry name" value="RNI-like"/>
    <property type="match status" value="1"/>
</dbReference>
<accession>A0A3B3QJ25</accession>
<dbReference type="Proteomes" id="UP000261540">
    <property type="component" value="Unplaced"/>
</dbReference>
<dbReference type="GeneTree" id="ENSGT00940000160652"/>
<dbReference type="Pfam" id="PF05729">
    <property type="entry name" value="NACHT"/>
    <property type="match status" value="1"/>
</dbReference>
<dbReference type="PANTHER" id="PTHR47189:SF1">
    <property type="entry name" value="MHC CLASS II TRANSACTIVATOR"/>
    <property type="match status" value="1"/>
</dbReference>
<evidence type="ECO:0000256" key="4">
    <source>
        <dbReference type="ARBA" id="ARBA00022840"/>
    </source>
</evidence>
<evidence type="ECO:0000256" key="3">
    <source>
        <dbReference type="ARBA" id="ARBA00022741"/>
    </source>
</evidence>
<organism evidence="6 7">
    <name type="scientific">Paramormyrops kingsleyae</name>
    <dbReference type="NCBI Taxonomy" id="1676925"/>
    <lineage>
        <taxon>Eukaryota</taxon>
        <taxon>Metazoa</taxon>
        <taxon>Chordata</taxon>
        <taxon>Craniata</taxon>
        <taxon>Vertebrata</taxon>
        <taxon>Euteleostomi</taxon>
        <taxon>Actinopterygii</taxon>
        <taxon>Neopterygii</taxon>
        <taxon>Teleostei</taxon>
        <taxon>Osteoglossocephala</taxon>
        <taxon>Osteoglossomorpha</taxon>
        <taxon>Osteoglossiformes</taxon>
        <taxon>Mormyridae</taxon>
        <taxon>Paramormyrops</taxon>
    </lineage>
</organism>
<keyword evidence="7" id="KW-1185">Reference proteome</keyword>
<evidence type="ECO:0000256" key="1">
    <source>
        <dbReference type="ARBA" id="ARBA00022614"/>
    </source>
</evidence>
<keyword evidence="4" id="KW-0067">ATP-binding</keyword>
<proteinExistence type="predicted"/>
<dbReference type="InterPro" id="IPR032675">
    <property type="entry name" value="LRR_dom_sf"/>
</dbReference>
<keyword evidence="2" id="KW-0677">Repeat</keyword>
<reference evidence="6" key="2">
    <citation type="submission" date="2025-09" db="UniProtKB">
        <authorList>
            <consortium name="Ensembl"/>
        </authorList>
    </citation>
    <scope>IDENTIFICATION</scope>
</reference>
<dbReference type="GO" id="GO:0045348">
    <property type="term" value="P:positive regulation of MHC class II biosynthetic process"/>
    <property type="evidence" value="ECO:0007669"/>
    <property type="project" value="TreeGrafter"/>
</dbReference>
<dbReference type="Ensembl" id="ENSPKIT00000029572.1">
    <property type="protein sequence ID" value="ENSPKIP00000005565.1"/>
    <property type="gene ID" value="ENSPKIG00000022182.1"/>
</dbReference>
<dbReference type="PROSITE" id="PS50837">
    <property type="entry name" value="NACHT"/>
    <property type="match status" value="1"/>
</dbReference>
<dbReference type="Gene3D" id="3.40.50.300">
    <property type="entry name" value="P-loop containing nucleotide triphosphate hydrolases"/>
    <property type="match status" value="1"/>
</dbReference>
<name>A0A3B3QJ25_9TELE</name>
<dbReference type="GO" id="GO:0005524">
    <property type="term" value="F:ATP binding"/>
    <property type="evidence" value="ECO:0007669"/>
    <property type="project" value="UniProtKB-KW"/>
</dbReference>
<dbReference type="Gene3D" id="3.80.10.10">
    <property type="entry name" value="Ribonuclease Inhibitor"/>
    <property type="match status" value="2"/>
</dbReference>
<dbReference type="Pfam" id="PF17776">
    <property type="entry name" value="NLRC4_HD2"/>
    <property type="match status" value="1"/>
</dbReference>
<reference evidence="6" key="1">
    <citation type="submission" date="2025-08" db="UniProtKB">
        <authorList>
            <consortium name="Ensembl"/>
        </authorList>
    </citation>
    <scope>IDENTIFICATION</scope>
</reference>
<keyword evidence="3" id="KW-0547">Nucleotide-binding</keyword>
<evidence type="ECO:0000313" key="6">
    <source>
        <dbReference type="Ensembl" id="ENSPKIP00000005565.1"/>
    </source>
</evidence>
<feature type="domain" description="NACHT" evidence="5">
    <location>
        <begin position="170"/>
        <end position="307"/>
    </location>
</feature>
<dbReference type="PANTHER" id="PTHR47189">
    <property type="entry name" value="MHC CLASS II TRANSACTIVATOR"/>
    <property type="match status" value="1"/>
</dbReference>
<dbReference type="SUPFAM" id="SSF52540">
    <property type="entry name" value="P-loop containing nucleoside triphosphate hydrolases"/>
    <property type="match status" value="1"/>
</dbReference>
<sequence>MRFEVNDEADVLSVLSQVASELVEVLVGQPDDVQTCLLRHMQHVPRPAQTGDQRDCMLQLVDHFRNAQPAECRRFIHTITMVCDNLPMALESQLLSAAGCEKKNLSSTNNDDLFALLQQYEQVMQGVVRNVQLEQIRVSLRRSPGRSKEAEEGATESIVPVESFFTAQPGVTVLLGPAGSGKTLVTHYAARRWVNSNLPKSVHLLFFFEFRQLNMLPDTLSLSDLLFHFFLSPDQEDSENILAFVLENPKQVWLIFDGYDEFRSRFTPPARPSDPFDPQQHLTVSELFSGLCSGRILPGSSIMVTCRARDMLDLPDNDLSQVGELLGFDQQRVREYAEHYFQGKTHREHAVNVLLKSRHLLSMSSIPALCFMCCVCLDHLFSDKPHKPNLPETVTQVYIQILNAFISRCPGSMLTGSSVPPLQSHKVEVQELSRLALQGLDEHRVVFWKSDIPQNILDFAMAAGLLSPLKLRQGDGSWREGCAFVHLTMQEFLGALHLMTSDDTIETDLRKRLNLKTRWTARTQPKTVFTDSLQLFLCGLTSSACCPYLLQLVRGSRAQSCMHHRQAVVLKVLQSLANSASLTGPKALELCRCAYETQNLQLAETLASRSRFELRNIRLTLMDMEALTFVISAAGQGVGLDFGGCSMELECLEVLASSGNISYLIFRSRKYEDRFAEVLSGILPRLTSLRRLDLGKNGVSLDGVLYVVEKMTSCPNIQRIHVLCVYLCMCVFLLLFHSLSSNALGNQGLKKLMDLLPHLTAVQEINVSENGVTMPGVLAVAEAFRSLRSMRDGTRLYWELPTPAELITNSMVFAFFAPRNIHQHKTSRW</sequence>
<dbReference type="InterPro" id="IPR041267">
    <property type="entry name" value="NLRP_HD2"/>
</dbReference>
<dbReference type="InterPro" id="IPR007111">
    <property type="entry name" value="NACHT_NTPase"/>
</dbReference>
<dbReference type="SMART" id="SM00368">
    <property type="entry name" value="LRR_RI"/>
    <property type="match status" value="3"/>
</dbReference>
<protein>
    <recommendedName>
        <fullName evidence="5">NACHT domain-containing protein</fullName>
    </recommendedName>
</protein>
<dbReference type="AlphaFoldDB" id="A0A3B3QJ25"/>
<dbReference type="Gene3D" id="1.10.533.20">
    <property type="match status" value="1"/>
</dbReference>